<dbReference type="EMBL" id="CAADJE010000028">
    <property type="protein sequence ID" value="VFS85388.1"/>
    <property type="molecule type" value="Genomic_DNA"/>
</dbReference>
<evidence type="ECO:0000256" key="7">
    <source>
        <dbReference type="RuleBase" id="RU004082"/>
    </source>
</evidence>
<comment type="catalytic activity">
    <reaction evidence="6 7">
        <text>D-ribulose 5-phosphate + ATP = D-ribulose 1,5-bisphosphate + ADP + H(+)</text>
        <dbReference type="Rhea" id="RHEA:19365"/>
        <dbReference type="ChEBI" id="CHEBI:15378"/>
        <dbReference type="ChEBI" id="CHEBI:30616"/>
        <dbReference type="ChEBI" id="CHEBI:57870"/>
        <dbReference type="ChEBI" id="CHEBI:58121"/>
        <dbReference type="ChEBI" id="CHEBI:456216"/>
        <dbReference type="EC" id="2.7.1.19"/>
    </reaction>
</comment>
<dbReference type="NCBIfam" id="NF011997">
    <property type="entry name" value="PRK15453.1"/>
    <property type="match status" value="1"/>
</dbReference>
<evidence type="ECO:0000256" key="4">
    <source>
        <dbReference type="ARBA" id="ARBA00022777"/>
    </source>
</evidence>
<dbReference type="Proteomes" id="UP000345637">
    <property type="component" value="Unassembled WGS sequence"/>
</dbReference>
<dbReference type="GO" id="GO:0008974">
    <property type="term" value="F:phosphoribulokinase activity"/>
    <property type="evidence" value="ECO:0007669"/>
    <property type="project" value="UniProtKB-EC"/>
</dbReference>
<evidence type="ECO:0000313" key="11">
    <source>
        <dbReference type="Proteomes" id="UP000345637"/>
    </source>
</evidence>
<proteinExistence type="inferred from homology"/>
<dbReference type="Gene3D" id="3.40.50.300">
    <property type="entry name" value="P-loop containing nucleotide triphosphate hydrolases"/>
    <property type="match status" value="1"/>
</dbReference>
<protein>
    <recommendedName>
        <fullName evidence="7">Phosphoribulokinase</fullName>
        <ecNumber evidence="7">2.7.1.19</ecNumber>
    </recommendedName>
</protein>
<comment type="similarity">
    <text evidence="1 7">Belongs to the phosphoribulokinase family.</text>
</comment>
<dbReference type="InterPro" id="IPR027417">
    <property type="entry name" value="P-loop_NTPase"/>
</dbReference>
<gene>
    <name evidence="10" type="primary">cfxP</name>
    <name evidence="10" type="ORF">NCTC12998_06058</name>
</gene>
<dbReference type="InterPro" id="IPR006083">
    <property type="entry name" value="PRK/URK"/>
</dbReference>
<dbReference type="PROSITE" id="PS00567">
    <property type="entry name" value="PHOSPHORIBULOKINASE"/>
    <property type="match status" value="1"/>
</dbReference>
<name>A0A485CL66_RAOPL</name>
<evidence type="ECO:0000256" key="5">
    <source>
        <dbReference type="ARBA" id="ARBA00022840"/>
    </source>
</evidence>
<dbReference type="EC" id="2.7.1.19" evidence="7"/>
<keyword evidence="3" id="KW-0547">Nucleotide-binding</keyword>
<keyword evidence="4 10" id="KW-0418">Kinase</keyword>
<dbReference type="InterPro" id="IPR006082">
    <property type="entry name" value="PRK"/>
</dbReference>
<evidence type="ECO:0000256" key="6">
    <source>
        <dbReference type="ARBA" id="ARBA00047663"/>
    </source>
</evidence>
<sequence>MSAKHPVIAVTGSSGAGTTTTSLAFRKIFAQLNLRAAEVEGDSFHRYTRPEMDMAIRKARDQGKHISYFGPEANDFGLLENTFLEYGRNGSGQSRKYLHTYDEAVPWNQVPGTFTPWQPLPEPTDVLFYEGLHGGVVTPQYNVAQNVDLLVGVVPIVNLEWIQKLIRDTSERGHSREAVMDSVVRSMEDYINFITPQFSRTHINFQRVPTVDTSNPFAAKGIPSLDESFVVIHFRNLQDIDFPWLLADAAGVVYLAYQYAGGAWRENGAGDGAHHDAASRTADGREENQLTTLKNPERLALSGVFVLHSRLPDKAFAPLSGKAALAFHHFIGVGDIHRFLQHQAPPSSISPPTDPPHGKRPPLSAPYR</sequence>
<dbReference type="GO" id="GO:0005524">
    <property type="term" value="F:ATP binding"/>
    <property type="evidence" value="ECO:0007669"/>
    <property type="project" value="UniProtKB-KW"/>
</dbReference>
<dbReference type="FunFam" id="3.40.50.300:FF:000307">
    <property type="entry name" value="Phosphoribulokinase"/>
    <property type="match status" value="1"/>
</dbReference>
<evidence type="ECO:0000256" key="1">
    <source>
        <dbReference type="ARBA" id="ARBA00009719"/>
    </source>
</evidence>
<dbReference type="PRINTS" id="PR00478">
    <property type="entry name" value="PHRIBLKINASE"/>
</dbReference>
<keyword evidence="5" id="KW-0067">ATP-binding</keyword>
<evidence type="ECO:0000256" key="2">
    <source>
        <dbReference type="ARBA" id="ARBA00022679"/>
    </source>
</evidence>
<dbReference type="SUPFAM" id="SSF52540">
    <property type="entry name" value="P-loop containing nucleoside triphosphate hydrolases"/>
    <property type="match status" value="1"/>
</dbReference>
<evidence type="ECO:0000259" key="9">
    <source>
        <dbReference type="Pfam" id="PF00485"/>
    </source>
</evidence>
<dbReference type="Pfam" id="PF00485">
    <property type="entry name" value="PRK"/>
    <property type="match status" value="1"/>
</dbReference>
<reference evidence="10 11" key="1">
    <citation type="submission" date="2019-03" db="EMBL/GenBank/DDBJ databases">
        <authorList>
            <consortium name="Pathogen Informatics"/>
        </authorList>
    </citation>
    <scope>NUCLEOTIDE SEQUENCE [LARGE SCALE GENOMIC DNA]</scope>
    <source>
        <strain evidence="10 11">NCTC12998</strain>
    </source>
</reference>
<dbReference type="AlphaFoldDB" id="A0A485CL66"/>
<organism evidence="10 11">
    <name type="scientific">Raoultella planticola</name>
    <name type="common">Klebsiella planticola</name>
    <dbReference type="NCBI Taxonomy" id="575"/>
    <lineage>
        <taxon>Bacteria</taxon>
        <taxon>Pseudomonadati</taxon>
        <taxon>Pseudomonadota</taxon>
        <taxon>Gammaproteobacteria</taxon>
        <taxon>Enterobacterales</taxon>
        <taxon>Enterobacteriaceae</taxon>
        <taxon>Klebsiella/Raoultella group</taxon>
        <taxon>Raoultella</taxon>
    </lineage>
</organism>
<dbReference type="GO" id="GO:0005975">
    <property type="term" value="P:carbohydrate metabolic process"/>
    <property type="evidence" value="ECO:0007669"/>
    <property type="project" value="InterPro"/>
</dbReference>
<evidence type="ECO:0000256" key="3">
    <source>
        <dbReference type="ARBA" id="ARBA00022741"/>
    </source>
</evidence>
<feature type="region of interest" description="Disordered" evidence="8">
    <location>
        <begin position="343"/>
        <end position="368"/>
    </location>
</feature>
<evidence type="ECO:0000313" key="10">
    <source>
        <dbReference type="EMBL" id="VFS85388.1"/>
    </source>
</evidence>
<evidence type="ECO:0000256" key="8">
    <source>
        <dbReference type="SAM" id="MobiDB-lite"/>
    </source>
</evidence>
<accession>A0A485CL66</accession>
<keyword evidence="2 10" id="KW-0808">Transferase</keyword>
<feature type="domain" description="Phosphoribulokinase/uridine kinase" evidence="9">
    <location>
        <begin position="7"/>
        <end position="214"/>
    </location>
</feature>